<name>A0A317XSU3_9BASI</name>
<dbReference type="InParanoid" id="A0A317XSU3"/>
<dbReference type="InterPro" id="IPR037895">
    <property type="entry name" value="NUDCD1"/>
</dbReference>
<evidence type="ECO:0000256" key="4">
    <source>
        <dbReference type="ARBA" id="ARBA00022490"/>
    </source>
</evidence>
<evidence type="ECO:0000259" key="7">
    <source>
        <dbReference type="PROSITE" id="PS51203"/>
    </source>
</evidence>
<dbReference type="InterPro" id="IPR008978">
    <property type="entry name" value="HSP20-like_chaperone"/>
</dbReference>
<evidence type="ECO:0000256" key="1">
    <source>
        <dbReference type="ARBA" id="ARBA00004123"/>
    </source>
</evidence>
<evidence type="ECO:0000256" key="5">
    <source>
        <dbReference type="ARBA" id="ARBA00023242"/>
    </source>
</evidence>
<feature type="region of interest" description="Disordered" evidence="6">
    <location>
        <begin position="596"/>
        <end position="628"/>
    </location>
</feature>
<dbReference type="InterPro" id="IPR007052">
    <property type="entry name" value="CS_dom"/>
</dbReference>
<dbReference type="Proteomes" id="UP000246740">
    <property type="component" value="Unassembled WGS sequence"/>
</dbReference>
<evidence type="ECO:0000313" key="9">
    <source>
        <dbReference type="Proteomes" id="UP000246740"/>
    </source>
</evidence>
<accession>A0A317XSU3</accession>
<evidence type="ECO:0000256" key="3">
    <source>
        <dbReference type="ARBA" id="ARBA00018915"/>
    </source>
</evidence>
<dbReference type="PANTHER" id="PTHR21664">
    <property type="entry name" value="CHRONIC MYELOGENOUS LEUKEMIA TUMOR ANTIGEN 66"/>
    <property type="match status" value="1"/>
</dbReference>
<protein>
    <recommendedName>
        <fullName evidence="3">NudC domain-containing protein 1</fullName>
    </recommendedName>
</protein>
<proteinExistence type="predicted"/>
<keyword evidence="4" id="KW-0963">Cytoplasm</keyword>
<dbReference type="STRING" id="1882483.A0A317XSU3"/>
<feature type="region of interest" description="Disordered" evidence="6">
    <location>
        <begin position="720"/>
        <end position="750"/>
    </location>
</feature>
<reference evidence="8 9" key="1">
    <citation type="journal article" date="2018" name="Mol. Biol. Evol.">
        <title>Broad Genomic Sampling Reveals a Smut Pathogenic Ancestry of the Fungal Clade Ustilaginomycotina.</title>
        <authorList>
            <person name="Kijpornyongpan T."/>
            <person name="Mondo S.J."/>
            <person name="Barry K."/>
            <person name="Sandor L."/>
            <person name="Lee J."/>
            <person name="Lipzen A."/>
            <person name="Pangilinan J."/>
            <person name="LaButti K."/>
            <person name="Hainaut M."/>
            <person name="Henrissat B."/>
            <person name="Grigoriev I.V."/>
            <person name="Spatafora J.W."/>
            <person name="Aime M.C."/>
        </authorList>
    </citation>
    <scope>NUCLEOTIDE SEQUENCE [LARGE SCALE GENOMIC DNA]</scope>
    <source>
        <strain evidence="8 9">MCA 3645</strain>
    </source>
</reference>
<dbReference type="GO" id="GO:0005737">
    <property type="term" value="C:cytoplasm"/>
    <property type="evidence" value="ECO:0007669"/>
    <property type="project" value="UniProtKB-SubCell"/>
</dbReference>
<dbReference type="GO" id="GO:0005634">
    <property type="term" value="C:nucleus"/>
    <property type="evidence" value="ECO:0007669"/>
    <property type="project" value="UniProtKB-SubCell"/>
</dbReference>
<evidence type="ECO:0000256" key="6">
    <source>
        <dbReference type="SAM" id="MobiDB-lite"/>
    </source>
</evidence>
<dbReference type="AlphaFoldDB" id="A0A317XSU3"/>
<dbReference type="PROSITE" id="PS51203">
    <property type="entry name" value="CS"/>
    <property type="match status" value="1"/>
</dbReference>
<keyword evidence="9" id="KW-1185">Reference proteome</keyword>
<comment type="subcellular location">
    <subcellularLocation>
        <location evidence="2">Cytoplasm</location>
    </subcellularLocation>
    <subcellularLocation>
        <location evidence="1">Nucleus</location>
    </subcellularLocation>
</comment>
<dbReference type="SUPFAM" id="SSF49764">
    <property type="entry name" value="HSP20-like chaperones"/>
    <property type="match status" value="1"/>
</dbReference>
<feature type="compositionally biased region" description="Acidic residues" evidence="6">
    <location>
        <begin position="604"/>
        <end position="624"/>
    </location>
</feature>
<evidence type="ECO:0000313" key="8">
    <source>
        <dbReference type="EMBL" id="PWZ01434.1"/>
    </source>
</evidence>
<feature type="region of interest" description="Disordered" evidence="6">
    <location>
        <begin position="341"/>
        <end position="379"/>
    </location>
</feature>
<keyword evidence="5" id="KW-0539">Nucleus</keyword>
<dbReference type="EMBL" id="KZ819190">
    <property type="protein sequence ID" value="PWZ01434.1"/>
    <property type="molecule type" value="Genomic_DNA"/>
</dbReference>
<dbReference type="Pfam" id="PF04969">
    <property type="entry name" value="CS"/>
    <property type="match status" value="1"/>
</dbReference>
<dbReference type="PANTHER" id="PTHR21664:SF1">
    <property type="entry name" value="NUDC DOMAIN-CONTAINING PROTEIN 1"/>
    <property type="match status" value="1"/>
</dbReference>
<sequence>MFPVDQAKLHPRFEAYRLIQDDALSMSAHVLPSLPPSLPDVYASIPSASASSSSSSSSVNPSAAALRYKETKARALHQILVPAHHHLTSKDGTADLDTAPFAAYFDRDGFVVLLTYDASSDRVIAHPVHRLAVAQVPADAEASKTHGCQQQGYHRNLPSLHSVAPDLWIAADGAGSLHVLHLAKFAQPSGAIRWATRSSQEWTLPHDASEVFGRAIPFSIKARVESGADRQRYQLLLQASRTVLSSVSEKQMDGLGFQAAGCGSPTSSRVQGTSSQTVFDIFSAELDLGKPDSQVGMSDAIPLQVRWCCTGSEPLLYARLDGADAGGCRHILAAEASFHPRPLTRPAATTQPEDALTRSSEQSQLQTHATSTASSHVVRGGEVTLERRRAPHYSWAQTPDTVTLVFRLPASIDKSQIRAHFTTRGVSLSLSDSVRGSLCGSAPKIIELVSKLNDDGHGLKDEDEDEEVSVHAARLILSGRYVSRPTWAELNPEGSVWTWERVVPDRFNSGRVEGILTLHLEKKHEGTRWMQVFANRSGSKSKSRSQVAEHSAWEKISNKTRLTFSQARERVNRVARSEVPADGKDDGVSQAEIQARDCEYRHEDEDEDSVTEDDGEYDEDDVPETLDPSELITMLEGMDKYTVDEQDDAGFGLDRTGIASNFGARGDGDGSSIGLSFGQPSLLKDSLEDEDDQVGTPLVITRIDEALRADESGGLVIDCQSSSPSYPGSSSTLLLATPLPTSRSSGRDADTATGSLVVKHDLDGMVFEPLGADVVSSTHQQWEWQHSATMPALAFVLASKKDAQRVYVHASPGPSPSNTRYAVLAFESAPRVTGSESIAPVSTGAGNLFVYYTPPTASASLDRDLDGGRATKATYAPSRVVRLGSASVSVGGAKSSDSDEGMSSGSLLGVVAARLPSALQKDEDEEVLVCLCEHQILIVRGIF</sequence>
<feature type="compositionally biased region" description="Polar residues" evidence="6">
    <location>
        <begin position="347"/>
        <end position="375"/>
    </location>
</feature>
<dbReference type="OrthoDB" id="428655at2759"/>
<organism evidence="8 9">
    <name type="scientific">Testicularia cyperi</name>
    <dbReference type="NCBI Taxonomy" id="1882483"/>
    <lineage>
        <taxon>Eukaryota</taxon>
        <taxon>Fungi</taxon>
        <taxon>Dikarya</taxon>
        <taxon>Basidiomycota</taxon>
        <taxon>Ustilaginomycotina</taxon>
        <taxon>Ustilaginomycetes</taxon>
        <taxon>Ustilaginales</taxon>
        <taxon>Anthracoideaceae</taxon>
        <taxon>Testicularia</taxon>
    </lineage>
</organism>
<evidence type="ECO:0000256" key="2">
    <source>
        <dbReference type="ARBA" id="ARBA00004496"/>
    </source>
</evidence>
<gene>
    <name evidence="8" type="ORF">BCV70DRAFT_198863</name>
</gene>
<feature type="compositionally biased region" description="Low complexity" evidence="6">
    <location>
        <begin position="721"/>
        <end position="744"/>
    </location>
</feature>
<feature type="domain" description="CS" evidence="7">
    <location>
        <begin position="388"/>
        <end position="533"/>
    </location>
</feature>
<dbReference type="Gene3D" id="2.60.40.790">
    <property type="match status" value="1"/>
</dbReference>